<evidence type="ECO:0000313" key="2">
    <source>
        <dbReference type="Proteomes" id="UP000663846"/>
    </source>
</evidence>
<organism evidence="1 2">
    <name type="scientific">Rhizoctonia solani</name>
    <dbReference type="NCBI Taxonomy" id="456999"/>
    <lineage>
        <taxon>Eukaryota</taxon>
        <taxon>Fungi</taxon>
        <taxon>Dikarya</taxon>
        <taxon>Basidiomycota</taxon>
        <taxon>Agaricomycotina</taxon>
        <taxon>Agaricomycetes</taxon>
        <taxon>Cantharellales</taxon>
        <taxon>Ceratobasidiaceae</taxon>
        <taxon>Rhizoctonia</taxon>
    </lineage>
</organism>
<proteinExistence type="predicted"/>
<reference evidence="1" key="1">
    <citation type="submission" date="2021-01" db="EMBL/GenBank/DDBJ databases">
        <authorList>
            <person name="Kaushik A."/>
        </authorList>
    </citation>
    <scope>NUCLEOTIDE SEQUENCE</scope>
    <source>
        <strain evidence="1">AG1-1C</strain>
    </source>
</reference>
<accession>A0A8H2WCF9</accession>
<protein>
    <submittedName>
        <fullName evidence="1">Uncharacterized protein</fullName>
    </submittedName>
</protein>
<evidence type="ECO:0000313" key="1">
    <source>
        <dbReference type="EMBL" id="CAE6365368.1"/>
    </source>
</evidence>
<dbReference type="Proteomes" id="UP000663846">
    <property type="component" value="Unassembled WGS sequence"/>
</dbReference>
<comment type="caution">
    <text evidence="1">The sequence shown here is derived from an EMBL/GenBank/DDBJ whole genome shotgun (WGS) entry which is preliminary data.</text>
</comment>
<dbReference type="AlphaFoldDB" id="A0A8H2WCF9"/>
<sequence>MLYVSSVVYKALGPSASWKRLEGISSSIATLRGLASQINTSLAPHNLSRHTPPKPQADLDAILKSLIAENIHVRDDSRRLGDKISVLRVKDVMAIDLQTLQVPNFPIDKFNKTSFGTRRSVANGTEVSGEIQTMGLEAEEEPPRKSAKSRSCSTISSQMVWDPEVRVDLMRGTN</sequence>
<gene>
    <name evidence="1" type="ORF">RDB_LOCUS22386</name>
</gene>
<dbReference type="EMBL" id="CAJMWS010000109">
    <property type="protein sequence ID" value="CAE6365368.1"/>
    <property type="molecule type" value="Genomic_DNA"/>
</dbReference>
<name>A0A8H2WCF9_9AGAM</name>